<dbReference type="PANTHER" id="PTHR42723:SF1">
    <property type="entry name" value="CHLOROPHYLL SYNTHASE, CHLOROPLASTIC"/>
    <property type="match status" value="1"/>
</dbReference>
<feature type="transmembrane region" description="Helical" evidence="5">
    <location>
        <begin position="100"/>
        <end position="126"/>
    </location>
</feature>
<sequence>MPKIQVNFMIKKITNLLKKIEEDKNPLFYSFILLAVWIFLRAFLEGVFEINKTIGFGAFSYQKFVFYFLHFPFFYIVLFFLLLILTSLVCDINIRYPTRVFAIGFLLIIFVPIVDILLSGGTGYHIHYPDNVFNLFINALLPKDTPDFSWGQKFVLFFSCLGIGGYGFIKTKCLYKSLLLFVLTYLAVIFIGGFPSLLVNIVTGKSVGDYLLQGGFLLTDTQKYAITFLFLFLPILFLYSLLYDFKQTITFLKSFRWERDFYYAGLCLFGFLIGYKLFGDSFPNIFKNIYDYIAILGLTMIGFLSFQGQAVINDFFDKPADSITKKRNPLIQKNGISEKFYLVWGVILIIYSLLFALCLNFSAFILTFSFHLVAYLYSVPPLRLKRLPFISTFIIALASLLCSIMGFTLFCGEGAFSAFPPRLMTALLISLTLGFTAKDIQDIDGDRIQGVFSIPILLGKEITAILVALSFFSFPIIFDSIILYIVAAIFSLFLLIYVIVLKKASERVFFLILYILGIILALLFIKEPQKLKLSFDIPKSISTIFSEGKENLRQGKFEPGIALMDTVISKDRFFEDAYYLLALAQIRIGNYTGAQQTIDRAMKLGINPKRFIYLTGFNYFNKREDENGFIFIKRAISMGHKDDGIWFHFGLMLLKRGEFSNALKFLKMYTIQAPEDKEGWLLLNKAKRCLFSGH</sequence>
<feature type="transmembrane region" description="Helical" evidence="5">
    <location>
        <begin position="261"/>
        <end position="277"/>
    </location>
</feature>
<comment type="subcellular location">
    <subcellularLocation>
        <location evidence="1">Membrane</location>
        <topology evidence="1">Multi-pass membrane protein</topology>
    </subcellularLocation>
</comment>
<reference evidence="6" key="1">
    <citation type="journal article" date="2020" name="mSystems">
        <title>Genome- and Community-Level Interaction Insights into Carbon Utilization and Element Cycling Functions of Hydrothermarchaeota in Hydrothermal Sediment.</title>
        <authorList>
            <person name="Zhou Z."/>
            <person name="Liu Y."/>
            <person name="Xu W."/>
            <person name="Pan J."/>
            <person name="Luo Z.H."/>
            <person name="Li M."/>
        </authorList>
    </citation>
    <scope>NUCLEOTIDE SEQUENCE [LARGE SCALE GENOMIC DNA]</scope>
    <source>
        <strain evidence="6">SpSt-774</strain>
    </source>
</reference>
<accession>A0A7C4THL9</accession>
<dbReference type="SUPFAM" id="SSF48452">
    <property type="entry name" value="TPR-like"/>
    <property type="match status" value="1"/>
</dbReference>
<evidence type="ECO:0000256" key="3">
    <source>
        <dbReference type="ARBA" id="ARBA00022989"/>
    </source>
</evidence>
<feature type="transmembrane region" description="Helical" evidence="5">
    <location>
        <begin position="507"/>
        <end position="525"/>
    </location>
</feature>
<feature type="transmembrane region" description="Helical" evidence="5">
    <location>
        <begin position="222"/>
        <end position="241"/>
    </location>
</feature>
<dbReference type="Pfam" id="PF01040">
    <property type="entry name" value="UbiA"/>
    <property type="match status" value="1"/>
</dbReference>
<dbReference type="InterPro" id="IPR000537">
    <property type="entry name" value="UbiA_prenyltransferase"/>
</dbReference>
<dbReference type="InterPro" id="IPR050475">
    <property type="entry name" value="Prenyltransferase_related"/>
</dbReference>
<feature type="transmembrane region" description="Helical" evidence="5">
    <location>
        <begin position="389"/>
        <end position="411"/>
    </location>
</feature>
<dbReference type="InterPro" id="IPR011990">
    <property type="entry name" value="TPR-like_helical_dom_sf"/>
</dbReference>
<name>A0A7C4THL9_UNCW3</name>
<evidence type="ECO:0000256" key="2">
    <source>
        <dbReference type="ARBA" id="ARBA00022692"/>
    </source>
</evidence>
<organism evidence="6">
    <name type="scientific">candidate division WOR-3 bacterium</name>
    <dbReference type="NCBI Taxonomy" id="2052148"/>
    <lineage>
        <taxon>Bacteria</taxon>
        <taxon>Bacteria division WOR-3</taxon>
    </lineage>
</organism>
<proteinExistence type="predicted"/>
<feature type="transmembrane region" description="Helical" evidence="5">
    <location>
        <begin position="178"/>
        <end position="202"/>
    </location>
</feature>
<dbReference type="Gene3D" id="1.10.357.140">
    <property type="entry name" value="UbiA prenyltransferase"/>
    <property type="match status" value="1"/>
</dbReference>
<feature type="transmembrane region" description="Helical" evidence="5">
    <location>
        <begin position="423"/>
        <end position="440"/>
    </location>
</feature>
<evidence type="ECO:0000256" key="1">
    <source>
        <dbReference type="ARBA" id="ARBA00004141"/>
    </source>
</evidence>
<evidence type="ECO:0000256" key="5">
    <source>
        <dbReference type="SAM" id="Phobius"/>
    </source>
</evidence>
<dbReference type="PANTHER" id="PTHR42723">
    <property type="entry name" value="CHLOROPHYLL SYNTHASE"/>
    <property type="match status" value="1"/>
</dbReference>
<feature type="transmembrane region" description="Helical" evidence="5">
    <location>
        <begin position="64"/>
        <end position="88"/>
    </location>
</feature>
<dbReference type="Gene3D" id="1.25.40.10">
    <property type="entry name" value="Tetratricopeptide repeat domain"/>
    <property type="match status" value="1"/>
</dbReference>
<feature type="transmembrane region" description="Helical" evidence="5">
    <location>
        <begin position="341"/>
        <end position="369"/>
    </location>
</feature>
<dbReference type="InterPro" id="IPR044878">
    <property type="entry name" value="UbiA_sf"/>
</dbReference>
<evidence type="ECO:0000313" key="6">
    <source>
        <dbReference type="EMBL" id="HGV98063.1"/>
    </source>
</evidence>
<keyword evidence="3 5" id="KW-1133">Transmembrane helix</keyword>
<evidence type="ECO:0000256" key="4">
    <source>
        <dbReference type="ARBA" id="ARBA00023136"/>
    </source>
</evidence>
<feature type="transmembrane region" description="Helical" evidence="5">
    <location>
        <begin position="452"/>
        <end position="474"/>
    </location>
</feature>
<feature type="transmembrane region" description="Helical" evidence="5">
    <location>
        <begin position="150"/>
        <end position="169"/>
    </location>
</feature>
<feature type="transmembrane region" description="Helical" evidence="5">
    <location>
        <begin position="481"/>
        <end position="501"/>
    </location>
</feature>
<protein>
    <submittedName>
        <fullName evidence="6">Uncharacterized protein</fullName>
    </submittedName>
</protein>
<dbReference type="GO" id="GO:0016765">
    <property type="term" value="F:transferase activity, transferring alkyl or aryl (other than methyl) groups"/>
    <property type="evidence" value="ECO:0007669"/>
    <property type="project" value="InterPro"/>
</dbReference>
<dbReference type="EMBL" id="DTGZ01000134">
    <property type="protein sequence ID" value="HGV98063.1"/>
    <property type="molecule type" value="Genomic_DNA"/>
</dbReference>
<gene>
    <name evidence="6" type="ORF">ENV60_07180</name>
</gene>
<dbReference type="AlphaFoldDB" id="A0A7C4THL9"/>
<dbReference type="GO" id="GO:0016020">
    <property type="term" value="C:membrane"/>
    <property type="evidence" value="ECO:0007669"/>
    <property type="project" value="UniProtKB-SubCell"/>
</dbReference>
<keyword evidence="4 5" id="KW-0472">Membrane</keyword>
<comment type="caution">
    <text evidence="6">The sequence shown here is derived from an EMBL/GenBank/DDBJ whole genome shotgun (WGS) entry which is preliminary data.</text>
</comment>
<feature type="transmembrane region" description="Helical" evidence="5">
    <location>
        <begin position="289"/>
        <end position="306"/>
    </location>
</feature>
<keyword evidence="2 5" id="KW-0812">Transmembrane</keyword>
<feature type="transmembrane region" description="Helical" evidence="5">
    <location>
        <begin position="27"/>
        <end position="44"/>
    </location>
</feature>